<protein>
    <recommendedName>
        <fullName evidence="2 6">Argininosuccinate lyase</fullName>
        <shortName evidence="6">ASAL</shortName>
        <ecNumber evidence="2 6">4.3.2.1</ecNumber>
    </recommendedName>
    <alternativeName>
        <fullName evidence="6">Arginosuccinase</fullName>
    </alternativeName>
</protein>
<dbReference type="PRINTS" id="PR00149">
    <property type="entry name" value="FUMRATELYASE"/>
</dbReference>
<evidence type="ECO:0000256" key="6">
    <source>
        <dbReference type="HAMAP-Rule" id="MF_00006"/>
    </source>
</evidence>
<keyword evidence="7" id="KW-0175">Coiled coil</keyword>
<dbReference type="PANTHER" id="PTHR43814:SF1">
    <property type="entry name" value="ARGININOSUCCINATE LYASE"/>
    <property type="match status" value="1"/>
</dbReference>
<dbReference type="Gene3D" id="1.10.275.10">
    <property type="entry name" value="Fumarase/aspartase (N-terminal domain)"/>
    <property type="match status" value="1"/>
</dbReference>
<dbReference type="GO" id="GO:0004056">
    <property type="term" value="F:argininosuccinate lyase activity"/>
    <property type="evidence" value="ECO:0007669"/>
    <property type="project" value="UniProtKB-EC"/>
</dbReference>
<dbReference type="EMBL" id="CP144921">
    <property type="protein sequence ID" value="WWA29355.1"/>
    <property type="molecule type" value="Genomic_DNA"/>
</dbReference>
<dbReference type="CDD" id="cd01359">
    <property type="entry name" value="Argininosuccinate_lyase"/>
    <property type="match status" value="1"/>
</dbReference>
<dbReference type="Pfam" id="PF00206">
    <property type="entry name" value="Lyase_1"/>
    <property type="match status" value="1"/>
</dbReference>
<dbReference type="InterPro" id="IPR009049">
    <property type="entry name" value="Argininosuccinate_lyase"/>
</dbReference>
<comment type="pathway">
    <text evidence="1 6">Amino-acid biosynthesis; L-arginine biosynthesis; L-arginine from L-ornithine and carbamoyl phosphate: step 3/3.</text>
</comment>
<dbReference type="PANTHER" id="PTHR43814">
    <property type="entry name" value="ARGININOSUCCINATE LYASE"/>
    <property type="match status" value="1"/>
</dbReference>
<dbReference type="InterPro" id="IPR022761">
    <property type="entry name" value="Fumarate_lyase_N"/>
</dbReference>
<keyword evidence="4 6" id="KW-0028">Amino-acid biosynthesis</keyword>
<organism evidence="10 11">
    <name type="scientific">Shouchella rhizosphaerae</name>
    <dbReference type="NCBI Taxonomy" id="866786"/>
    <lineage>
        <taxon>Bacteria</taxon>
        <taxon>Bacillati</taxon>
        <taxon>Bacillota</taxon>
        <taxon>Bacilli</taxon>
        <taxon>Bacillales</taxon>
        <taxon>Bacillaceae</taxon>
        <taxon>Shouchella</taxon>
    </lineage>
</organism>
<dbReference type="EC" id="4.3.2.1" evidence="2 6"/>
<keyword evidence="6" id="KW-0963">Cytoplasm</keyword>
<feature type="domain" description="Argininosuccinate lyase C-terminal" evidence="9">
    <location>
        <begin position="364"/>
        <end position="440"/>
    </location>
</feature>
<dbReference type="InterPro" id="IPR008948">
    <property type="entry name" value="L-Aspartase-like"/>
</dbReference>
<evidence type="ECO:0000256" key="2">
    <source>
        <dbReference type="ARBA" id="ARBA00012338"/>
    </source>
</evidence>
<evidence type="ECO:0000259" key="8">
    <source>
        <dbReference type="Pfam" id="PF00206"/>
    </source>
</evidence>
<evidence type="ECO:0000259" key="9">
    <source>
        <dbReference type="Pfam" id="PF14698"/>
    </source>
</evidence>
<gene>
    <name evidence="6 10" type="primary">argH</name>
    <name evidence="10" type="ORF">V5G21_16785</name>
</gene>
<evidence type="ECO:0000313" key="11">
    <source>
        <dbReference type="Proteomes" id="UP001341136"/>
    </source>
</evidence>
<evidence type="ECO:0000256" key="1">
    <source>
        <dbReference type="ARBA" id="ARBA00004941"/>
    </source>
</evidence>
<evidence type="ECO:0000313" key="10">
    <source>
        <dbReference type="EMBL" id="WWA29355.1"/>
    </source>
</evidence>
<comment type="subcellular location">
    <subcellularLocation>
        <location evidence="6">Cytoplasm</location>
    </subcellularLocation>
</comment>
<keyword evidence="11" id="KW-1185">Reference proteome</keyword>
<dbReference type="Gene3D" id="1.20.200.10">
    <property type="entry name" value="Fumarase/aspartase (Central domain)"/>
    <property type="match status" value="1"/>
</dbReference>
<dbReference type="InterPro" id="IPR000362">
    <property type="entry name" value="Fumarate_lyase_fam"/>
</dbReference>
<dbReference type="InterPro" id="IPR029419">
    <property type="entry name" value="Arg_succ_lyase_C"/>
</dbReference>
<keyword evidence="3 6" id="KW-0055">Arginine biosynthesis</keyword>
<dbReference type="PRINTS" id="PR00145">
    <property type="entry name" value="ARGSUCLYASE"/>
</dbReference>
<feature type="domain" description="Fumarate lyase N-terminal" evidence="8">
    <location>
        <begin position="47"/>
        <end position="300"/>
    </location>
</feature>
<dbReference type="HAMAP" id="MF_00006">
    <property type="entry name" value="Arg_succ_lyase"/>
    <property type="match status" value="1"/>
</dbReference>
<dbReference type="SUPFAM" id="SSF48557">
    <property type="entry name" value="L-aspartase-like"/>
    <property type="match status" value="1"/>
</dbReference>
<comment type="catalytic activity">
    <reaction evidence="6">
        <text>2-(N(omega)-L-arginino)succinate = fumarate + L-arginine</text>
        <dbReference type="Rhea" id="RHEA:24020"/>
        <dbReference type="ChEBI" id="CHEBI:29806"/>
        <dbReference type="ChEBI" id="CHEBI:32682"/>
        <dbReference type="ChEBI" id="CHEBI:57472"/>
        <dbReference type="EC" id="4.3.2.1"/>
    </reaction>
</comment>
<sequence>MVGRLKESPSQEMIDLLFKPSIRSDLKHHYSYLLKINSVHLFMLKSEGIISDEAASKIHSVLTHLQVTGKEALSINPALEDLYFNVEAYIIEQTGPEIGGQMHTGRSRNDILATVTRMRIREEMLEIYELVCTLRRTLIDLATEHTSTLMTGYTHLQPAEPITFAHYLSALLHGFERDFTRLYNCYAHINKSPLGSCALASTTFSINRKFTMELLGFADLLENSLDGIASRDYALEALSALSIFSNSLSRFAQDLYTWCSNEFGYLEVGHSVAVISSIMPQKKNPVTLEHIKAKAGHIQGALVSSLSVLKNTLYSHSRDTSMESMKYTWEAINETKAAIRLMIKTLQTLTVHKDNMAATTRQNFSTVTELANALVRHYHFSFRTAHHIVAEIVNETLNQGLGSDKIEASTVERAIKQVTAKTVSVTKEFVEQALDPERNISLRTVRGGSAPVEVARQLQQLEQTLASDHQKISDLKQALQSADQLYKRYAAELERGAQ</sequence>
<evidence type="ECO:0000256" key="7">
    <source>
        <dbReference type="SAM" id="Coils"/>
    </source>
</evidence>
<dbReference type="RefSeq" id="WP_338464964.1">
    <property type="nucleotide sequence ID" value="NZ_CP144921.1"/>
</dbReference>
<dbReference type="InterPro" id="IPR024083">
    <property type="entry name" value="Fumarase/histidase_N"/>
</dbReference>
<dbReference type="Pfam" id="PF14698">
    <property type="entry name" value="ASL_C2"/>
    <property type="match status" value="1"/>
</dbReference>
<evidence type="ECO:0000256" key="3">
    <source>
        <dbReference type="ARBA" id="ARBA00022571"/>
    </source>
</evidence>
<dbReference type="Gene3D" id="1.10.40.30">
    <property type="entry name" value="Fumarase/aspartase (C-terminal domain)"/>
    <property type="match status" value="1"/>
</dbReference>
<evidence type="ECO:0000256" key="4">
    <source>
        <dbReference type="ARBA" id="ARBA00022605"/>
    </source>
</evidence>
<reference evidence="10 11" key="1">
    <citation type="submission" date="2024-01" db="EMBL/GenBank/DDBJ databases">
        <title>Culturomics analysis of mouse respiratory tract.</title>
        <authorList>
            <person name="Phillips A.M."/>
            <person name="Collette N.M."/>
            <person name="Mageeney C.M."/>
            <person name="Sinha A."/>
            <person name="Hern K.E."/>
            <person name="Arkin A.P."/>
            <person name="Williams K.P."/>
            <person name="Branda S."/>
        </authorList>
    </citation>
    <scope>NUCLEOTIDE SEQUENCE [LARGE SCALE GENOMIC DNA]</scope>
    <source>
        <strain evidence="10 11">CP20</strain>
    </source>
</reference>
<name>A0ABZ2CQK7_9BACI</name>
<feature type="coiled-coil region" evidence="7">
    <location>
        <begin position="458"/>
        <end position="492"/>
    </location>
</feature>
<dbReference type="NCBIfam" id="TIGR00838">
    <property type="entry name" value="argH"/>
    <property type="match status" value="1"/>
</dbReference>
<comment type="similarity">
    <text evidence="6">Belongs to the lyase 1 family. Argininosuccinate lyase subfamily.</text>
</comment>
<proteinExistence type="inferred from homology"/>
<dbReference type="Proteomes" id="UP001341136">
    <property type="component" value="Chromosome"/>
</dbReference>
<accession>A0ABZ2CQK7</accession>
<evidence type="ECO:0000256" key="5">
    <source>
        <dbReference type="ARBA" id="ARBA00023239"/>
    </source>
</evidence>
<keyword evidence="5 6" id="KW-0456">Lyase</keyword>